<dbReference type="EMBL" id="JMCB01000006">
    <property type="protein sequence ID" value="KFE68436.1"/>
    <property type="molecule type" value="Genomic_DNA"/>
</dbReference>
<evidence type="ECO:0000313" key="2">
    <source>
        <dbReference type="Proteomes" id="UP000028725"/>
    </source>
</evidence>
<proteinExistence type="predicted"/>
<evidence type="ECO:0000313" key="1">
    <source>
        <dbReference type="EMBL" id="KFE68436.1"/>
    </source>
</evidence>
<sequence length="89" mass="10086">MGPCRIRDGEFRACRGVVRCVSGKDSARGPQTFAELPIGLFSQRVKLLVKAHSRKRHTVAQRTPSRECVWIESAVRARRRRTARAAGRR</sequence>
<dbReference type="Proteomes" id="UP000028725">
    <property type="component" value="Unassembled WGS sequence"/>
</dbReference>
<protein>
    <submittedName>
        <fullName evidence="1">Uncharacterized protein</fullName>
    </submittedName>
</protein>
<keyword evidence="2" id="KW-1185">Reference proteome</keyword>
<gene>
    <name evidence="1" type="ORF">DB31_7673</name>
</gene>
<name>A0A085WL73_9BACT</name>
<comment type="caution">
    <text evidence="1">The sequence shown here is derived from an EMBL/GenBank/DDBJ whole genome shotgun (WGS) entry which is preliminary data.</text>
</comment>
<reference evidence="1 2" key="1">
    <citation type="submission" date="2014-04" db="EMBL/GenBank/DDBJ databases">
        <title>Genome assembly of Hyalangium minutum DSM 14724.</title>
        <authorList>
            <person name="Sharma G."/>
            <person name="Subramanian S."/>
        </authorList>
    </citation>
    <scope>NUCLEOTIDE SEQUENCE [LARGE SCALE GENOMIC DNA]</scope>
    <source>
        <strain evidence="1 2">DSM 14724</strain>
    </source>
</reference>
<organism evidence="1 2">
    <name type="scientific">Hyalangium minutum</name>
    <dbReference type="NCBI Taxonomy" id="394096"/>
    <lineage>
        <taxon>Bacteria</taxon>
        <taxon>Pseudomonadati</taxon>
        <taxon>Myxococcota</taxon>
        <taxon>Myxococcia</taxon>
        <taxon>Myxococcales</taxon>
        <taxon>Cystobacterineae</taxon>
        <taxon>Archangiaceae</taxon>
        <taxon>Hyalangium</taxon>
    </lineage>
</organism>
<dbReference type="AlphaFoldDB" id="A0A085WL73"/>
<accession>A0A085WL73</accession>
<dbReference type="STRING" id="394096.DB31_7673"/>